<reference evidence="3 4" key="1">
    <citation type="journal article" date="2009" name="Appl. Environ. Microbiol.">
        <title>Community genomic and proteomic analyses of chemoautotrophic iron-oxidizing "Leptospirillum rubarum" (Group II) and "Leptospirillum ferrodiazotrophum" (Group III) bacteria in acid mine drainage biofilms.</title>
        <authorList>
            <person name="Goltsman D.S."/>
            <person name="Denef V.J."/>
            <person name="Singer S.W."/>
            <person name="VerBerkmoes N.C."/>
            <person name="Lefsrud M."/>
            <person name="Mueller R.S."/>
            <person name="Dick G.J."/>
            <person name="Sun C.L."/>
            <person name="Wheeler K.E."/>
            <person name="Zemla A."/>
            <person name="Baker B.J."/>
            <person name="Hauser L."/>
            <person name="Land M."/>
            <person name="Shah M.B."/>
            <person name="Thelen M.P."/>
            <person name="Hettich R.L."/>
            <person name="Banfield J.F."/>
        </authorList>
    </citation>
    <scope>NUCLEOTIDE SEQUENCE [LARGE SCALE GENOMIC DNA]</scope>
</reference>
<feature type="transmembrane region" description="Helical" evidence="2">
    <location>
        <begin position="34"/>
        <end position="52"/>
    </location>
</feature>
<keyword evidence="4" id="KW-1185">Reference proteome</keyword>
<evidence type="ECO:0000313" key="4">
    <source>
        <dbReference type="Proteomes" id="UP000009374"/>
    </source>
</evidence>
<dbReference type="Proteomes" id="UP000009374">
    <property type="component" value="Unassembled WGS sequence"/>
</dbReference>
<evidence type="ECO:0000256" key="1">
    <source>
        <dbReference type="SAM" id="MobiDB-lite"/>
    </source>
</evidence>
<evidence type="ECO:0000313" key="3">
    <source>
        <dbReference type="EMBL" id="EES53571.1"/>
    </source>
</evidence>
<sequence length="110" mass="11591">MALLILVLLSTIVIALGGVSISLGLGIRHPVRGAVALTIGGLVVLAGMTLLYKSLQHKKLAARADSVIVNAEHFLRYRNEHLVGHSSSNIRIKGAGRPVEPSKKSSVGVH</sequence>
<organism evidence="3 4">
    <name type="scientific">Leptospirillum ferrodiazotrophum</name>
    <dbReference type="NCBI Taxonomy" id="412449"/>
    <lineage>
        <taxon>Bacteria</taxon>
        <taxon>Pseudomonadati</taxon>
        <taxon>Nitrospirota</taxon>
        <taxon>Nitrospiria</taxon>
        <taxon>Nitrospirales</taxon>
        <taxon>Nitrospiraceae</taxon>
        <taxon>Leptospirillum</taxon>
    </lineage>
</organism>
<dbReference type="AlphaFoldDB" id="C6HUW0"/>
<name>C6HUW0_9BACT</name>
<keyword evidence="2" id="KW-0812">Transmembrane</keyword>
<accession>C6HUW0</accession>
<feature type="region of interest" description="Disordered" evidence="1">
    <location>
        <begin position="88"/>
        <end position="110"/>
    </location>
</feature>
<keyword evidence="2" id="KW-1133">Transmembrane helix</keyword>
<dbReference type="EMBL" id="GG693859">
    <property type="protein sequence ID" value="EES53571.1"/>
    <property type="molecule type" value="Genomic_DNA"/>
</dbReference>
<keyword evidence="2" id="KW-0472">Membrane</keyword>
<gene>
    <name evidence="3" type="ORF">UBAL3_74420026a</name>
</gene>
<evidence type="ECO:0000256" key="2">
    <source>
        <dbReference type="SAM" id="Phobius"/>
    </source>
</evidence>
<proteinExistence type="predicted"/>
<protein>
    <submittedName>
        <fullName evidence="3">Uncharacterized protein</fullName>
    </submittedName>
</protein>